<comment type="caution">
    <text evidence="1">The sequence shown here is derived from an EMBL/GenBank/DDBJ whole genome shotgun (WGS) entry which is preliminary data.</text>
</comment>
<organism evidence="1 2">
    <name type="scientific">SAR86 cluster bacterium</name>
    <dbReference type="NCBI Taxonomy" id="2030880"/>
    <lineage>
        <taxon>Bacteria</taxon>
        <taxon>Pseudomonadati</taxon>
        <taxon>Pseudomonadota</taxon>
        <taxon>Gammaproteobacteria</taxon>
        <taxon>SAR86 cluster</taxon>
    </lineage>
</organism>
<dbReference type="SUPFAM" id="SSF55073">
    <property type="entry name" value="Nucleotide cyclase"/>
    <property type="match status" value="1"/>
</dbReference>
<name>A0A2A5CE67_9GAMM</name>
<sequence length="759" mass="87538">MSENIFKDIKIPQTWRLELSGLIKGIDNYHVDVRLSKQFCSDVKILIAELIRRETDQKQFKGDAEKAFSPLCKSYLDMMTVLIHRVKTDLSVEQVCFLQFSIPKFILDSVTTALNMSITETKKQATDLRNQGSMQVLKVQHQLTWMSKHYNSIVYHVKKEIFEHLYRTEHRQLTSIREQYLGSSVIDFQEFLSNVLMLNRDLNSSQFLIEHYISWGGDLEESEFPKVNLALEELMQKELPELDTQTLRVDADSVKEPLEVYDDLRGLRAIQYYLGPAINMREKVEEAFCWFDSPASLKTLFDIDTLRENIPGIKEEYGSKAARDYKKQIKTLEKFLKRFGALLGKLKYLKHFIASYEARKIWASVFNEELDPKLLCQYLGGECSVKRLQDPALGGRQISDEEEVVLKNSLKQISQAINKNLNDSLINVLVDISRFRLHLKYTRFAHRIFNRMSILTEENDIELSKQARTLFQLHCANEIEEDEAKIVHHTIMKADVRGSTVVTEMLEKKNLNPASYFSLHFFNPINEIIPRYGGGKVFIEGDAVILSLLEYQHTPQQWFSVARACGLARSMLRIIHANNKFAKQSELPSLELGIGICFSADAPRFLFDGEQPIMISSAIGLADRLSSCSWKLRAKMQSKIFSVEVLAYADDERDKGEKGQQMIRYNVNGILLENAAFSKLEKEVKLRKISASFDKHQEHLYYGIYKDAEGGRHDIVIREGRVGVWKDETIIRGEENAEPYYEVVTNGKVISMLRDKLKT</sequence>
<dbReference type="InterPro" id="IPR029787">
    <property type="entry name" value="Nucleotide_cyclase"/>
</dbReference>
<dbReference type="Gene3D" id="3.30.70.1230">
    <property type="entry name" value="Nucleotide cyclase"/>
    <property type="match status" value="1"/>
</dbReference>
<evidence type="ECO:0008006" key="3">
    <source>
        <dbReference type="Google" id="ProtNLM"/>
    </source>
</evidence>
<evidence type="ECO:0000313" key="2">
    <source>
        <dbReference type="Proteomes" id="UP000228987"/>
    </source>
</evidence>
<dbReference type="AlphaFoldDB" id="A0A2A5CE67"/>
<protein>
    <recommendedName>
        <fullName evidence="3">Guanylate cyclase domain-containing protein</fullName>
    </recommendedName>
</protein>
<evidence type="ECO:0000313" key="1">
    <source>
        <dbReference type="EMBL" id="PCJ42177.1"/>
    </source>
</evidence>
<proteinExistence type="predicted"/>
<accession>A0A2A5CE67</accession>
<gene>
    <name evidence="1" type="ORF">COA71_06195</name>
</gene>
<dbReference type="Proteomes" id="UP000228987">
    <property type="component" value="Unassembled WGS sequence"/>
</dbReference>
<reference evidence="2" key="1">
    <citation type="submission" date="2017-08" db="EMBL/GenBank/DDBJ databases">
        <title>A dynamic microbial community with high functional redundancy inhabits the cold, oxic subseafloor aquifer.</title>
        <authorList>
            <person name="Tully B.J."/>
            <person name="Wheat C.G."/>
            <person name="Glazer B.T."/>
            <person name="Huber J.A."/>
        </authorList>
    </citation>
    <scope>NUCLEOTIDE SEQUENCE [LARGE SCALE GENOMIC DNA]</scope>
</reference>
<dbReference type="EMBL" id="NVWI01000003">
    <property type="protein sequence ID" value="PCJ42177.1"/>
    <property type="molecule type" value="Genomic_DNA"/>
</dbReference>